<dbReference type="InterPro" id="IPR036388">
    <property type="entry name" value="WH-like_DNA-bd_sf"/>
</dbReference>
<gene>
    <name evidence="5" type="ORF">C7450_10292</name>
</gene>
<dbReference type="RefSeq" id="WP_245449491.1">
    <property type="nucleotide sequence ID" value="NZ_JAHBRY010000002.1"/>
</dbReference>
<dbReference type="PROSITE" id="PS50949">
    <property type="entry name" value="HTH_GNTR"/>
    <property type="match status" value="1"/>
</dbReference>
<dbReference type="SMART" id="SM00345">
    <property type="entry name" value="HTH_GNTR"/>
    <property type="match status" value="1"/>
</dbReference>
<dbReference type="Proteomes" id="UP000248021">
    <property type="component" value="Unassembled WGS sequence"/>
</dbReference>
<dbReference type="SUPFAM" id="SSF48008">
    <property type="entry name" value="GntR ligand-binding domain-like"/>
    <property type="match status" value="1"/>
</dbReference>
<proteinExistence type="predicted"/>
<sequence>MRDTGQGLPEHPGLGPVASRRTIQEEVYQRLSHALMTGWFDPGQILTISSLSELFGTSHMPVREALRRLTAEKALEVVSTGSACVPTVSRARLDDLCNTRIIVEGAAAELAAPHITPRDLRTLERAADDHARAEEGVYAMMAKNQEFHFTIYRATHSPVLIQLIEALWLRFGPYLRMLTRHMEPLLKTTDAQIYAKHHYAIIDAIKTRDPAAVKAHLIEDIATTQALLQTLCPTDDKKSSVA</sequence>
<reference evidence="5 6" key="1">
    <citation type="submission" date="2018-05" db="EMBL/GenBank/DDBJ databases">
        <title>Genomic Encyclopedia of Type Strains, Phase IV (KMG-IV): sequencing the most valuable type-strain genomes for metagenomic binning, comparative biology and taxonomic classification.</title>
        <authorList>
            <person name="Goeker M."/>
        </authorList>
    </citation>
    <scope>NUCLEOTIDE SEQUENCE [LARGE SCALE GENOMIC DNA]</scope>
    <source>
        <strain evidence="5 6">DSM 6462</strain>
    </source>
</reference>
<comment type="caution">
    <text evidence="5">The sequence shown here is derived from an EMBL/GenBank/DDBJ whole genome shotgun (WGS) entry which is preliminary data.</text>
</comment>
<dbReference type="InterPro" id="IPR036390">
    <property type="entry name" value="WH_DNA-bd_sf"/>
</dbReference>
<keyword evidence="1" id="KW-0805">Transcription regulation</keyword>
<dbReference type="SMART" id="SM00895">
    <property type="entry name" value="FCD"/>
    <property type="match status" value="1"/>
</dbReference>
<dbReference type="Gene3D" id="1.10.10.10">
    <property type="entry name" value="Winged helix-like DNA-binding domain superfamily/Winged helix DNA-binding domain"/>
    <property type="match status" value="1"/>
</dbReference>
<evidence type="ECO:0000256" key="1">
    <source>
        <dbReference type="ARBA" id="ARBA00023015"/>
    </source>
</evidence>
<protein>
    <submittedName>
        <fullName evidence="5">GntR family transcriptional regulator</fullName>
    </submittedName>
</protein>
<accession>A0A2V3UE11</accession>
<dbReference type="InterPro" id="IPR011711">
    <property type="entry name" value="GntR_C"/>
</dbReference>
<keyword evidence="3" id="KW-0804">Transcription</keyword>
<dbReference type="AlphaFoldDB" id="A0A2V3UE11"/>
<dbReference type="SUPFAM" id="SSF46785">
    <property type="entry name" value="Winged helix' DNA-binding domain"/>
    <property type="match status" value="1"/>
</dbReference>
<organism evidence="5 6">
    <name type="scientific">Chelatococcus asaccharovorans</name>
    <dbReference type="NCBI Taxonomy" id="28210"/>
    <lineage>
        <taxon>Bacteria</taxon>
        <taxon>Pseudomonadati</taxon>
        <taxon>Pseudomonadota</taxon>
        <taxon>Alphaproteobacteria</taxon>
        <taxon>Hyphomicrobiales</taxon>
        <taxon>Chelatococcaceae</taxon>
        <taxon>Chelatococcus</taxon>
    </lineage>
</organism>
<evidence type="ECO:0000256" key="3">
    <source>
        <dbReference type="ARBA" id="ARBA00023163"/>
    </source>
</evidence>
<dbReference type="GO" id="GO:0003700">
    <property type="term" value="F:DNA-binding transcription factor activity"/>
    <property type="evidence" value="ECO:0007669"/>
    <property type="project" value="InterPro"/>
</dbReference>
<feature type="domain" description="HTH gntR-type" evidence="4">
    <location>
        <begin position="21"/>
        <end position="88"/>
    </location>
</feature>
<dbReference type="EMBL" id="QJJK01000002">
    <property type="protein sequence ID" value="PXW63177.1"/>
    <property type="molecule type" value="Genomic_DNA"/>
</dbReference>
<dbReference type="Gene3D" id="1.20.120.530">
    <property type="entry name" value="GntR ligand-binding domain-like"/>
    <property type="match status" value="1"/>
</dbReference>
<keyword evidence="2" id="KW-0238">DNA-binding</keyword>
<evidence type="ECO:0000313" key="5">
    <source>
        <dbReference type="EMBL" id="PXW63177.1"/>
    </source>
</evidence>
<evidence type="ECO:0000259" key="4">
    <source>
        <dbReference type="PROSITE" id="PS50949"/>
    </source>
</evidence>
<keyword evidence="6" id="KW-1185">Reference proteome</keyword>
<evidence type="ECO:0000256" key="2">
    <source>
        <dbReference type="ARBA" id="ARBA00023125"/>
    </source>
</evidence>
<evidence type="ECO:0000313" key="6">
    <source>
        <dbReference type="Proteomes" id="UP000248021"/>
    </source>
</evidence>
<dbReference type="GO" id="GO:0003677">
    <property type="term" value="F:DNA binding"/>
    <property type="evidence" value="ECO:0007669"/>
    <property type="project" value="UniProtKB-KW"/>
</dbReference>
<dbReference type="InterPro" id="IPR008920">
    <property type="entry name" value="TF_FadR/GntR_C"/>
</dbReference>
<dbReference type="Pfam" id="PF00392">
    <property type="entry name" value="GntR"/>
    <property type="match status" value="1"/>
</dbReference>
<dbReference type="PANTHER" id="PTHR43537:SF39">
    <property type="entry name" value="HTH-TYPE TRANSCRIPTIONAL REGULATOR MCBR"/>
    <property type="match status" value="1"/>
</dbReference>
<name>A0A2V3UE11_9HYPH</name>
<dbReference type="Pfam" id="PF07729">
    <property type="entry name" value="FCD"/>
    <property type="match status" value="1"/>
</dbReference>
<dbReference type="InterPro" id="IPR000524">
    <property type="entry name" value="Tscrpt_reg_HTH_GntR"/>
</dbReference>
<dbReference type="PANTHER" id="PTHR43537">
    <property type="entry name" value="TRANSCRIPTIONAL REGULATOR, GNTR FAMILY"/>
    <property type="match status" value="1"/>
</dbReference>